<evidence type="ECO:0000313" key="6">
    <source>
        <dbReference type="Proteomes" id="UP000249619"/>
    </source>
</evidence>
<dbReference type="Gene3D" id="4.10.240.10">
    <property type="entry name" value="Zn(2)-C6 fungal-type DNA-binding domain"/>
    <property type="match status" value="1"/>
</dbReference>
<comment type="caution">
    <text evidence="5">The sequence shown here is derived from an EMBL/GenBank/DDBJ whole genome shotgun (WGS) entry which is preliminary data.</text>
</comment>
<dbReference type="PROSITE" id="PS50048">
    <property type="entry name" value="ZN2_CY6_FUNGAL_2"/>
    <property type="match status" value="1"/>
</dbReference>
<proteinExistence type="predicted"/>
<dbReference type="InterPro" id="IPR036864">
    <property type="entry name" value="Zn2-C6_fun-type_DNA-bd_sf"/>
</dbReference>
<dbReference type="PROSITE" id="PS00463">
    <property type="entry name" value="ZN2_CY6_FUNGAL_1"/>
    <property type="match status" value="1"/>
</dbReference>
<name>A0A364N8G8_STELY</name>
<accession>A0A364N8G8</accession>
<dbReference type="InterPro" id="IPR053187">
    <property type="entry name" value="Notoamide_regulator"/>
</dbReference>
<feature type="region of interest" description="Disordered" evidence="3">
    <location>
        <begin position="210"/>
        <end position="229"/>
    </location>
</feature>
<keyword evidence="2" id="KW-0175">Coiled coil</keyword>
<dbReference type="PANTHER" id="PTHR47256">
    <property type="entry name" value="ZN(II)2CYS6 TRANSCRIPTION FACTOR (EUROFUNG)-RELATED"/>
    <property type="match status" value="1"/>
</dbReference>
<dbReference type="GO" id="GO:0000981">
    <property type="term" value="F:DNA-binding transcription factor activity, RNA polymerase II-specific"/>
    <property type="evidence" value="ECO:0007669"/>
    <property type="project" value="InterPro"/>
</dbReference>
<evidence type="ECO:0000256" key="2">
    <source>
        <dbReference type="SAM" id="Coils"/>
    </source>
</evidence>
<keyword evidence="1" id="KW-0539">Nucleus</keyword>
<evidence type="ECO:0000256" key="1">
    <source>
        <dbReference type="ARBA" id="ARBA00023242"/>
    </source>
</evidence>
<dbReference type="Proteomes" id="UP000249619">
    <property type="component" value="Unassembled WGS sequence"/>
</dbReference>
<sequence length="229" mass="25859">MCMFGAQESAQNRYCEMNQGDAKFFKMVANQMPWSSGVISANRASPPPVLDMRPLRPLLPSATRPRNEPLPPVPRDRVASACDQCRARKIKCNGDRPACLECIKRSTLCHYATRSAETQGQALKRKYDALQSENEAYAELFNLIRSRPDNEAQEILRRIKMGTDVEDVLRRIKEADLLMHLNLKPENKHRHTLPFMSGIPAHLLNPDPTYFAPSLSSGSDHTNSPTTER</sequence>
<evidence type="ECO:0000256" key="3">
    <source>
        <dbReference type="SAM" id="MobiDB-lite"/>
    </source>
</evidence>
<dbReference type="SUPFAM" id="SSF57701">
    <property type="entry name" value="Zn2/Cys6 DNA-binding domain"/>
    <property type="match status" value="1"/>
</dbReference>
<feature type="domain" description="Zn(2)-C6 fungal-type" evidence="4">
    <location>
        <begin position="81"/>
        <end position="111"/>
    </location>
</feature>
<dbReference type="STRING" id="183478.A0A364N8G8"/>
<dbReference type="EMBL" id="QGDH01000035">
    <property type="protein sequence ID" value="RAR13463.1"/>
    <property type="molecule type" value="Genomic_DNA"/>
</dbReference>
<evidence type="ECO:0000313" key="5">
    <source>
        <dbReference type="EMBL" id="RAR13463.1"/>
    </source>
</evidence>
<organism evidence="5 6">
    <name type="scientific">Stemphylium lycopersici</name>
    <name type="common">Tomato gray leaf spot disease fungus</name>
    <name type="synonym">Thyrospora lycopersici</name>
    <dbReference type="NCBI Taxonomy" id="183478"/>
    <lineage>
        <taxon>Eukaryota</taxon>
        <taxon>Fungi</taxon>
        <taxon>Dikarya</taxon>
        <taxon>Ascomycota</taxon>
        <taxon>Pezizomycotina</taxon>
        <taxon>Dothideomycetes</taxon>
        <taxon>Pleosporomycetidae</taxon>
        <taxon>Pleosporales</taxon>
        <taxon>Pleosporineae</taxon>
        <taxon>Pleosporaceae</taxon>
        <taxon>Stemphylium</taxon>
    </lineage>
</organism>
<reference evidence="6" key="1">
    <citation type="submission" date="2018-05" db="EMBL/GenBank/DDBJ databases">
        <title>Draft genome sequence of Stemphylium lycopersici strain CIDEFI 213.</title>
        <authorList>
            <person name="Medina R."/>
            <person name="Franco M.E.E."/>
            <person name="Lucentini C.G."/>
            <person name="Saparrat M.C.N."/>
            <person name="Balatti P.A."/>
        </authorList>
    </citation>
    <scope>NUCLEOTIDE SEQUENCE [LARGE SCALE GENOMIC DNA]</scope>
    <source>
        <strain evidence="6">CIDEFI 213</strain>
    </source>
</reference>
<dbReference type="CDD" id="cd00067">
    <property type="entry name" value="GAL4"/>
    <property type="match status" value="1"/>
</dbReference>
<dbReference type="AlphaFoldDB" id="A0A364N8G8"/>
<dbReference type="Pfam" id="PF00172">
    <property type="entry name" value="Zn_clus"/>
    <property type="match status" value="1"/>
</dbReference>
<dbReference type="SMART" id="SM00066">
    <property type="entry name" value="GAL4"/>
    <property type="match status" value="1"/>
</dbReference>
<keyword evidence="6" id="KW-1185">Reference proteome</keyword>
<dbReference type="GO" id="GO:0008270">
    <property type="term" value="F:zinc ion binding"/>
    <property type="evidence" value="ECO:0007669"/>
    <property type="project" value="InterPro"/>
</dbReference>
<feature type="coiled-coil region" evidence="2">
    <location>
        <begin position="113"/>
        <end position="140"/>
    </location>
</feature>
<dbReference type="InterPro" id="IPR001138">
    <property type="entry name" value="Zn2Cys6_DnaBD"/>
</dbReference>
<dbReference type="OrthoDB" id="10261408at2759"/>
<gene>
    <name evidence="5" type="ORF">DDE83_003194</name>
</gene>
<feature type="compositionally biased region" description="Polar residues" evidence="3">
    <location>
        <begin position="214"/>
        <end position="229"/>
    </location>
</feature>
<protein>
    <recommendedName>
        <fullName evidence="4">Zn(2)-C6 fungal-type domain-containing protein</fullName>
    </recommendedName>
</protein>
<dbReference type="PANTHER" id="PTHR47256:SF1">
    <property type="entry name" value="ZN(II)2CYS6 TRANSCRIPTION FACTOR (EUROFUNG)"/>
    <property type="match status" value="1"/>
</dbReference>
<evidence type="ECO:0000259" key="4">
    <source>
        <dbReference type="PROSITE" id="PS50048"/>
    </source>
</evidence>